<dbReference type="SUPFAM" id="SSF111321">
    <property type="entry name" value="AF1104-like"/>
    <property type="match status" value="1"/>
</dbReference>
<dbReference type="Proteomes" id="UP001527866">
    <property type="component" value="Unassembled WGS sequence"/>
</dbReference>
<sequence length="407" mass="43570">MAETSLDGGDRAPVVMGGEPGSYARSVLTERHPALISRVRDAHPYTPAQRGRLDLLLEEITSGKVQPLRPEAHDRAVWESWGMDERTGVPWTALPFLWAESYFYRRLLGAVGYFAPGPWQGVDPFEPSKTSELRSSDADEEMQALDTVALLPSEERDRALLLSALWGNRADLGFALSERGGAPESAHGAPGQRGAPGGAGEGLVADESGRLWELLGDAERVCFVADNAARELLPDLALIDLLLTSRRVGSVVLHVKPHPYFVSDATMADVLAALRRLREAGGEAAACGGRLREAMRDGSLAVRAHPFSCAPLPYSAMPEDLEADFAASSLTVLKGDLNYRRLVGDRWWDPATPFAEAVGGFPSPVAALRTVKSDTVTGLDPVVAAELEAGGIGWRTSGRCAVVQVAG</sequence>
<protein>
    <submittedName>
        <fullName evidence="10">Damage-control phosphatase ARMT1 family protein</fullName>
    </submittedName>
</protein>
<evidence type="ECO:0000313" key="11">
    <source>
        <dbReference type="Proteomes" id="UP001527866"/>
    </source>
</evidence>
<dbReference type="PANTHER" id="PTHR12260:SF6">
    <property type="entry name" value="DAMAGE-CONTROL PHOSPHATASE ARMT1"/>
    <property type="match status" value="1"/>
</dbReference>
<evidence type="ECO:0000256" key="1">
    <source>
        <dbReference type="ARBA" id="ARBA00001326"/>
    </source>
</evidence>
<comment type="catalytic activity">
    <reaction evidence="1">
        <text>beta-D-fructose 1-phosphate + H2O = D-fructose + phosphate</text>
        <dbReference type="Rhea" id="RHEA:35603"/>
        <dbReference type="ChEBI" id="CHEBI:15377"/>
        <dbReference type="ChEBI" id="CHEBI:37721"/>
        <dbReference type="ChEBI" id="CHEBI:43474"/>
        <dbReference type="ChEBI" id="CHEBI:138881"/>
    </reaction>
</comment>
<dbReference type="InterPro" id="IPR002791">
    <property type="entry name" value="ARMT1-like_metal-bd"/>
</dbReference>
<feature type="domain" description="Damage-control phosphatase ARMT1-like metal-binding" evidence="9">
    <location>
        <begin position="28"/>
        <end position="380"/>
    </location>
</feature>
<evidence type="ECO:0000313" key="10">
    <source>
        <dbReference type="EMBL" id="MDA2811713.1"/>
    </source>
</evidence>
<evidence type="ECO:0000259" key="9">
    <source>
        <dbReference type="Pfam" id="PF01937"/>
    </source>
</evidence>
<comment type="caution">
    <text evidence="10">The sequence shown here is derived from an EMBL/GenBank/DDBJ whole genome shotgun (WGS) entry which is preliminary data.</text>
</comment>
<comment type="similarity">
    <text evidence="3">Belongs to the damage-control phosphatase family. Sugar phosphate phosphatase III subfamily.</text>
</comment>
<keyword evidence="11" id="KW-1185">Reference proteome</keyword>
<evidence type="ECO:0000256" key="4">
    <source>
        <dbReference type="ARBA" id="ARBA00022723"/>
    </source>
</evidence>
<name>A0ABT4U427_9ACTN</name>
<evidence type="ECO:0000256" key="5">
    <source>
        <dbReference type="ARBA" id="ARBA00022801"/>
    </source>
</evidence>
<dbReference type="InterPro" id="IPR039763">
    <property type="entry name" value="ARMT1"/>
</dbReference>
<keyword evidence="4" id="KW-0479">Metal-binding</keyword>
<feature type="region of interest" description="Disordered" evidence="8">
    <location>
        <begin position="181"/>
        <end position="202"/>
    </location>
</feature>
<evidence type="ECO:0000256" key="6">
    <source>
        <dbReference type="ARBA" id="ARBA00023211"/>
    </source>
</evidence>
<gene>
    <name evidence="10" type="ORF">O4J56_13815</name>
</gene>
<dbReference type="Pfam" id="PF01937">
    <property type="entry name" value="ARMT1-like_dom"/>
    <property type="match status" value="1"/>
</dbReference>
<evidence type="ECO:0000256" key="3">
    <source>
        <dbReference type="ARBA" id="ARBA00009519"/>
    </source>
</evidence>
<evidence type="ECO:0000256" key="8">
    <source>
        <dbReference type="SAM" id="MobiDB-lite"/>
    </source>
</evidence>
<dbReference type="Gene3D" id="3.40.50.10880">
    <property type="entry name" value="Uncharacterised protein PF01937, DUF89, domain 3"/>
    <property type="match status" value="1"/>
</dbReference>
<dbReference type="RefSeq" id="WP_270686167.1">
    <property type="nucleotide sequence ID" value="NZ_JAQFWQ010000034.1"/>
</dbReference>
<organism evidence="10 11">
    <name type="scientific">Nocardiopsis endophytica</name>
    <dbReference type="NCBI Taxonomy" id="3018445"/>
    <lineage>
        <taxon>Bacteria</taxon>
        <taxon>Bacillati</taxon>
        <taxon>Actinomycetota</taxon>
        <taxon>Actinomycetes</taxon>
        <taxon>Streptosporangiales</taxon>
        <taxon>Nocardiopsidaceae</taxon>
        <taxon>Nocardiopsis</taxon>
    </lineage>
</organism>
<comment type="cofactor">
    <cofactor evidence="2">
        <name>Mn(2+)</name>
        <dbReference type="ChEBI" id="CHEBI:29035"/>
    </cofactor>
</comment>
<dbReference type="PANTHER" id="PTHR12260">
    <property type="entry name" value="DAMAGE-CONTROL PHOSPHATASE ARMT1"/>
    <property type="match status" value="1"/>
</dbReference>
<accession>A0ABT4U427</accession>
<evidence type="ECO:0000256" key="7">
    <source>
        <dbReference type="ARBA" id="ARBA00048809"/>
    </source>
</evidence>
<proteinExistence type="inferred from homology"/>
<keyword evidence="6" id="KW-0464">Manganese</keyword>
<dbReference type="EMBL" id="JAQFWQ010000034">
    <property type="protein sequence ID" value="MDA2811713.1"/>
    <property type="molecule type" value="Genomic_DNA"/>
</dbReference>
<evidence type="ECO:0000256" key="2">
    <source>
        <dbReference type="ARBA" id="ARBA00001936"/>
    </source>
</evidence>
<comment type="catalytic activity">
    <reaction evidence="7">
        <text>beta-D-fructose 6-phosphate = dihydroxyacetone + D-glyceraldehyde 3-phosphate</text>
        <dbReference type="Rhea" id="RHEA:28002"/>
        <dbReference type="ChEBI" id="CHEBI:16016"/>
        <dbReference type="ChEBI" id="CHEBI:57634"/>
        <dbReference type="ChEBI" id="CHEBI:59776"/>
    </reaction>
</comment>
<keyword evidence="5" id="KW-0378">Hydrolase</keyword>
<reference evidence="10 11" key="1">
    <citation type="submission" date="2023-01" db="EMBL/GenBank/DDBJ databases">
        <title>Draft genome sequence of Nocardiopsis sp. RSe5-2 isolated from halophytes.</title>
        <authorList>
            <person name="Duangmal K."/>
            <person name="Chantavorakit T."/>
        </authorList>
    </citation>
    <scope>NUCLEOTIDE SEQUENCE [LARGE SCALE GENOMIC DNA]</scope>
    <source>
        <strain evidence="10 11">RSe5-2</strain>
    </source>
</reference>
<dbReference type="InterPro" id="IPR036075">
    <property type="entry name" value="ARMT-1-like_metal-bd_sf"/>
</dbReference>